<feature type="transmembrane region" description="Helical" evidence="3">
    <location>
        <begin position="1369"/>
        <end position="1391"/>
    </location>
</feature>
<dbReference type="EMBL" id="SPLM01000077">
    <property type="protein sequence ID" value="TMW61304.1"/>
    <property type="molecule type" value="Genomic_DNA"/>
</dbReference>
<sequence>MTSLSRAMPASDAAPTDNSLMGLLMDDEDGAAGISQAEIIERQAETIARLERHAEKAKEYKTLTKVKLKEAAQRLREYRMRVEALMGEVEQLKKEQAATKRSRASTSAAKTTKTVSIGVQTEAMRKPAAVSVTVQTEKPVSKSTEVQTDMLVAGIDSDRTKTSPSVNATKLVMSAVPSDEAVVTSTQTPRTQTKNQMGKAARPSVPFRPMTKASVNKTKAEAKEPVKLLLTSQSDYSTGATVEEKSLPPAAADAISAAIDAELASSDDEELPTKPSSLPVPSPSTVQATGVAEAITVDAESGGVHLDDEISREIDRELDFSSSSSSSSDSSSSDEEEPESHQQSRRDDKEFNFSPNAKIPHPLLDADTSIATISDPIGAAIDADLASSSEDEDLAMDVEEMVFDGTQDPGAHASLLVSNADESAFVAVSSTADPIRQVSHMVSEERGIIPPESSMADAISAAIDAELVSSDEEENAGNQGNTMPEHPVATRDAEPKSKVFEQQVERRPITNPNEPQHDSVELSLSSGGCSDSGSSSEEDFPTRNVNAVTEVPSVTSGIAIITESKRPPEEKVTDVGSSLSTRIQSPINHVEGEADISTTMSEPRTLTCSTTEVSLANQDKTGELVKKRVADAKSKVQEMEPPKKKGKANVEHRSKVEHGIGNVEVLLGSRTRQIQAPVGTLTAKEIVAFRNVISTQEGEIVDEHYVMRTLTALIRVARPLFHANPASQMGKLCRLLSDEYRRHKITASVLIDGVVRVFRTPRTRNIAGSDTANRGVVALCELFQAVFFKTLHIDVNDNEDTSRSSVIMTPDLQAVLARLRDLVVVGRLAHGFLPVKPSKPPAGLDKMFQRYVCAFHTSLCRALGAVDISRVLLVDVLKVYPSIKGLLFVQTIVEVAPEVLDAGSSTSNILRETILHMLLVISASSSEKQQLLLGKSGLTMLSSIAEAIGSPFLLEMVDRVASSRAEAEFVDRLWREWLFPTCRSDSEKKSELIDATHALEMLVSLHGSAIVTQYFSLDKFRALCSSEGSGNIDLARILSAFVRGLIPTVTAGVEDGEESTLVFVHDAMDWLLSEARARFSSLSDAPSSIVVDEIVTTLVMIMTLPQSHVLQQHRKRWTLTLLEVLPETRLRTVLREAVVIVSALAAGYRVRSMGDAMEENQAEATTQLEEDDKDKQDPSDEGHDDGADDADITLEVVKNRDEEDTGVPNGLPSLKTSGSSSSAAVIAPTVAGGVPVINSNDYRAMAKRAAALAKQDRLGGGRKSAYQTKMSDIGALGIGLQLYFMLTKYLTVTFLVMGLIALPTIVVNYFGHGITTKMSDPLQLGYASLGNEGVHEDTAGDPKMCLPQGVIDCNWTTVDTPFTTNPVKVSWIITISDCLYSLIFLLFYVVYRYRAQRAIDTHQNENLTPAKYAVHVRGLPPDATEAEILQHFDHLYDPTQEETSYSLWFGCCWSRKRHKVKYSMSRNAINRSRVQNIEHLDGVSSVTKNLYLNTWIAEVSIGHPTGGLLRTFLSMEALTQSISETRVLIKNLEDEKTRALGGFKPRDEKLIHASKKRLDKLCEELEKKKKSIKTLKVAAKSMKQIMDAANALPKRKSSASFHAKNARAKVKAAAKAAKTAATTTQQAFDWEACECAFVVFNNLESRRRCLHDYRHSTHWLPHKYQPRELRFRDGKFRLKVTAAPEPSNILWENLEVTDRGRFYRRSLTIFITFLLLIASAAVISGAQSAQQQFKSKMPPAGLCERSLPMVFHGGSQYTKETWSLKWYEDKSCTKASDYYIAYTNGIVNPLSISNPAVPKDPNNPPTRCTDPCVSERDDESCSTMPCFDQDLVDAGGECETYQASHMLYCYCTQQLTESIDEHGIVNGAKVVWNKIIPCRGFIKDYLKKNGFIVIAAAVVVIVNFILNAILRAMADFERHSSESGKATAIALKMFLAQFLNTAIIVLLVNASLGVEGVPVIGDLLKGKYRDFERDWYPSVGMGITTTMLINVFVPQIILCLQMFVIAPLTRCLTRRSIRTQEQMNKLYAGPTFDISVRYPMVLNSLFVTMVFCGGSPILLFIAAFTAAGTYWFDKLSLIHLYSVKTAYDEELGQLALTLLPWTLIFHLAFSTWMYGNPKLMKATPLDLPWVLRLIGLNSLVDKYGDDPANEEILYNAFLEEAKKVDLLGKYGFVVKVVRTNVMLIFLFLVGAVLGLLVSTIWLSILYPVLQRVATSLFHFFCGCFRRPTSSARSVRRSSELPIDSTTNTRANQKAKAPPPPVILPEYTDFFRMSVNAKFRPDTRLGFRRNEEGELIRVWSEDHFAHNRKRAKGEPMRTWEALQAPVKSYAIEMNDKYRLAVAEIVAASKMLRMGVSELHHKKVIPVPDEDSGDNEAKVTAAAIAADIMATEPVSDVPAHVNPTPDEPTTTSAGVNQEQLGQEKEKTTKKKASSSSSSSSEDEK</sequence>
<feature type="region of interest" description="Disordered" evidence="2">
    <location>
        <begin position="2235"/>
        <end position="2257"/>
    </location>
</feature>
<feature type="region of interest" description="Disordered" evidence="2">
    <location>
        <begin position="469"/>
        <end position="541"/>
    </location>
</feature>
<feature type="compositionally biased region" description="Low complexity" evidence="2">
    <location>
        <begin position="321"/>
        <end position="331"/>
    </location>
</feature>
<reference evidence="4" key="1">
    <citation type="submission" date="2019-03" db="EMBL/GenBank/DDBJ databases">
        <title>Long read genome sequence of the mycoparasitic Pythium oligandrum ATCC 38472 isolated from sugarbeet rhizosphere.</title>
        <authorList>
            <person name="Gaulin E."/>
        </authorList>
    </citation>
    <scope>NUCLEOTIDE SEQUENCE</scope>
    <source>
        <strain evidence="4">ATCC 38472_TT</strain>
    </source>
</reference>
<evidence type="ECO:0000313" key="5">
    <source>
        <dbReference type="Proteomes" id="UP000794436"/>
    </source>
</evidence>
<dbReference type="GO" id="GO:0005227">
    <property type="term" value="F:calcium-activated cation channel activity"/>
    <property type="evidence" value="ECO:0007669"/>
    <property type="project" value="InterPro"/>
</dbReference>
<evidence type="ECO:0000256" key="2">
    <source>
        <dbReference type="SAM" id="MobiDB-lite"/>
    </source>
</evidence>
<name>A0A8K1FHR9_PYTOL</name>
<gene>
    <name evidence="4" type="ORF">Poli38472_013767</name>
</gene>
<feature type="compositionally biased region" description="Basic and acidic residues" evidence="2">
    <location>
        <begin position="339"/>
        <end position="351"/>
    </location>
</feature>
<feature type="compositionally biased region" description="Basic and acidic residues" evidence="2">
    <location>
        <begin position="488"/>
        <end position="508"/>
    </location>
</feature>
<feature type="compositionally biased region" description="Basic and acidic residues" evidence="2">
    <location>
        <begin position="1173"/>
        <end position="1185"/>
    </location>
</feature>
<evidence type="ECO:0008006" key="6">
    <source>
        <dbReference type="Google" id="ProtNLM"/>
    </source>
</evidence>
<organism evidence="4 5">
    <name type="scientific">Pythium oligandrum</name>
    <name type="common">Mycoparasitic fungus</name>
    <dbReference type="NCBI Taxonomy" id="41045"/>
    <lineage>
        <taxon>Eukaryota</taxon>
        <taxon>Sar</taxon>
        <taxon>Stramenopiles</taxon>
        <taxon>Oomycota</taxon>
        <taxon>Peronosporomycetes</taxon>
        <taxon>Pythiales</taxon>
        <taxon>Pythiaceae</taxon>
        <taxon>Pythium</taxon>
    </lineage>
</organism>
<feature type="transmembrane region" description="Helical" evidence="3">
    <location>
        <begin position="2045"/>
        <end position="2072"/>
    </location>
</feature>
<feature type="compositionally biased region" description="Low complexity" evidence="2">
    <location>
        <begin position="273"/>
        <end position="286"/>
    </location>
</feature>
<keyword evidence="3" id="KW-0472">Membrane</keyword>
<feature type="compositionally biased region" description="Polar residues" evidence="2">
    <location>
        <begin position="183"/>
        <end position="196"/>
    </location>
</feature>
<protein>
    <recommendedName>
        <fullName evidence="6">CSC1/OSCA1-like 7TM region domain-containing protein</fullName>
    </recommendedName>
</protein>
<feature type="transmembrane region" description="Helical" evidence="3">
    <location>
        <begin position="1891"/>
        <end position="1913"/>
    </location>
</feature>
<accession>A0A8K1FHR9</accession>
<keyword evidence="3" id="KW-0812">Transmembrane</keyword>
<feature type="region of interest" description="Disordered" evidence="2">
    <location>
        <begin position="1157"/>
        <end position="1219"/>
    </location>
</feature>
<feature type="coiled-coil region" evidence="1">
    <location>
        <begin position="1515"/>
        <end position="1578"/>
    </location>
</feature>
<feature type="transmembrane region" description="Helical" evidence="3">
    <location>
        <begin position="2183"/>
        <end position="2209"/>
    </location>
</feature>
<feature type="transmembrane region" description="Helical" evidence="3">
    <location>
        <begin position="1707"/>
        <end position="1726"/>
    </location>
</feature>
<keyword evidence="3" id="KW-1133">Transmembrane helix</keyword>
<feature type="region of interest" description="Disordered" evidence="2">
    <location>
        <begin position="2389"/>
        <end position="2442"/>
    </location>
</feature>
<dbReference type="PANTHER" id="PTHR13018">
    <property type="entry name" value="PROBABLE MEMBRANE PROTEIN DUF221-RELATED"/>
    <property type="match status" value="1"/>
</dbReference>
<feature type="transmembrane region" description="Helical" evidence="3">
    <location>
        <begin position="1987"/>
        <end position="2008"/>
    </location>
</feature>
<feature type="region of interest" description="Disordered" evidence="2">
    <location>
        <begin position="264"/>
        <end position="287"/>
    </location>
</feature>
<keyword evidence="1" id="KW-0175">Coiled coil</keyword>
<dbReference type="OrthoDB" id="297739at2759"/>
<dbReference type="Proteomes" id="UP000794436">
    <property type="component" value="Unassembled WGS sequence"/>
</dbReference>
<feature type="compositionally biased region" description="Low complexity" evidence="2">
    <location>
        <begin position="521"/>
        <end position="535"/>
    </location>
</feature>
<keyword evidence="5" id="KW-1185">Reference proteome</keyword>
<evidence type="ECO:0000256" key="3">
    <source>
        <dbReference type="SAM" id="Phobius"/>
    </source>
</evidence>
<dbReference type="GO" id="GO:0005886">
    <property type="term" value="C:plasma membrane"/>
    <property type="evidence" value="ECO:0007669"/>
    <property type="project" value="TreeGrafter"/>
</dbReference>
<evidence type="ECO:0000256" key="1">
    <source>
        <dbReference type="SAM" id="Coils"/>
    </source>
</evidence>
<feature type="compositionally biased region" description="Low complexity" evidence="2">
    <location>
        <begin position="2431"/>
        <end position="2442"/>
    </location>
</feature>
<feature type="transmembrane region" description="Helical" evidence="3">
    <location>
        <begin position="2092"/>
        <end position="2114"/>
    </location>
</feature>
<dbReference type="InterPro" id="IPR045122">
    <property type="entry name" value="Csc1-like"/>
</dbReference>
<feature type="region of interest" description="Disordered" evidence="2">
    <location>
        <begin position="180"/>
        <end position="207"/>
    </location>
</feature>
<evidence type="ECO:0000313" key="4">
    <source>
        <dbReference type="EMBL" id="TMW61304.1"/>
    </source>
</evidence>
<feature type="transmembrane region" description="Helical" evidence="3">
    <location>
        <begin position="1934"/>
        <end position="1954"/>
    </location>
</feature>
<feature type="region of interest" description="Disordered" evidence="2">
    <location>
        <begin position="315"/>
        <end position="361"/>
    </location>
</feature>
<proteinExistence type="predicted"/>
<feature type="coiled-coil region" evidence="1">
    <location>
        <begin position="40"/>
        <end position="102"/>
    </location>
</feature>
<comment type="caution">
    <text evidence="4">The sequence shown here is derived from an EMBL/GenBank/DDBJ whole genome shotgun (WGS) entry which is preliminary data.</text>
</comment>
<feature type="region of interest" description="Disordered" evidence="2">
    <location>
        <begin position="632"/>
        <end position="652"/>
    </location>
</feature>
<feature type="compositionally biased region" description="Polar residues" evidence="2">
    <location>
        <begin position="2405"/>
        <end position="2418"/>
    </location>
</feature>
<feature type="transmembrane region" description="Helical" evidence="3">
    <location>
        <begin position="1289"/>
        <end position="1311"/>
    </location>
</feature>
<dbReference type="PANTHER" id="PTHR13018:SF5">
    <property type="entry name" value="RE44586P"/>
    <property type="match status" value="1"/>
</dbReference>